<comment type="subcellular location">
    <subcellularLocation>
        <location evidence="1 10">Mitochondrion inner membrane</location>
    </subcellularLocation>
</comment>
<evidence type="ECO:0000256" key="8">
    <source>
        <dbReference type="ARBA" id="ARBA00023136"/>
    </source>
</evidence>
<comment type="similarity">
    <text evidence="2 10">Belongs to the cytochrome c-type heme lyase family.</text>
</comment>
<feature type="compositionally biased region" description="Polar residues" evidence="11">
    <location>
        <begin position="30"/>
        <end position="43"/>
    </location>
</feature>
<keyword evidence="6 10" id="KW-0408">Iron</keyword>
<feature type="region of interest" description="Disordered" evidence="11">
    <location>
        <begin position="1"/>
        <end position="45"/>
    </location>
</feature>
<evidence type="ECO:0000256" key="7">
    <source>
        <dbReference type="ARBA" id="ARBA00023128"/>
    </source>
</evidence>
<evidence type="ECO:0000256" key="11">
    <source>
        <dbReference type="SAM" id="MobiDB-lite"/>
    </source>
</evidence>
<proteinExistence type="inferred from homology"/>
<keyword evidence="4 10" id="KW-0479">Metal-binding</keyword>
<dbReference type="GO" id="GO:0004408">
    <property type="term" value="F:holocytochrome-c synthase activity"/>
    <property type="evidence" value="ECO:0007669"/>
    <property type="project" value="UniProtKB-EC"/>
</dbReference>
<dbReference type="GO" id="GO:0005758">
    <property type="term" value="C:mitochondrial intermembrane space"/>
    <property type="evidence" value="ECO:0007669"/>
    <property type="project" value="EnsemblFungi"/>
</dbReference>
<evidence type="ECO:0000256" key="10">
    <source>
        <dbReference type="RuleBase" id="RU363130"/>
    </source>
</evidence>
<reference evidence="12 13" key="1">
    <citation type="journal article" date="2009" name="Nature">
        <title>Evolution of pathogenicity and sexual reproduction in eight Candida genomes.</title>
        <authorList>
            <person name="Butler G."/>
            <person name="Rasmussen M.D."/>
            <person name="Lin M.F."/>
            <person name="Santos M.A."/>
            <person name="Sakthikumar S."/>
            <person name="Munro C.A."/>
            <person name="Rheinbay E."/>
            <person name="Grabherr M."/>
            <person name="Forche A."/>
            <person name="Reedy J.L."/>
            <person name="Agrafioti I."/>
            <person name="Arnaud M.B."/>
            <person name="Bates S."/>
            <person name="Brown A.J."/>
            <person name="Brunke S."/>
            <person name="Costanzo M.C."/>
            <person name="Fitzpatrick D.A."/>
            <person name="de Groot P.W."/>
            <person name="Harris D."/>
            <person name="Hoyer L.L."/>
            <person name="Hube B."/>
            <person name="Klis F.M."/>
            <person name="Kodira C."/>
            <person name="Lennard N."/>
            <person name="Logue M.E."/>
            <person name="Martin R."/>
            <person name="Neiman A.M."/>
            <person name="Nikolaou E."/>
            <person name="Quail M.A."/>
            <person name="Quinn J."/>
            <person name="Santos M.C."/>
            <person name="Schmitzberger F.F."/>
            <person name="Sherlock G."/>
            <person name="Shah P."/>
            <person name="Silverstein K.A."/>
            <person name="Skrzypek M.S."/>
            <person name="Soll D."/>
            <person name="Staggs R."/>
            <person name="Stansfield I."/>
            <person name="Stumpf M.P."/>
            <person name="Sudbery P.E."/>
            <person name="Srikantha T."/>
            <person name="Zeng Q."/>
            <person name="Berman J."/>
            <person name="Berriman M."/>
            <person name="Heitman J."/>
            <person name="Gow N.A."/>
            <person name="Lorenz M.C."/>
            <person name="Birren B.W."/>
            <person name="Kellis M."/>
            <person name="Cuomo C.A."/>
        </authorList>
    </citation>
    <scope>NUCLEOTIDE SEQUENCE [LARGE SCALE GENOMIC DNA]</scope>
    <source>
        <strain evidence="13">ATCC MYA-3404 / T1</strain>
    </source>
</reference>
<dbReference type="PANTHER" id="PTHR12743:SF0">
    <property type="entry name" value="HOLOCYTOCHROME C-TYPE SYNTHASE"/>
    <property type="match status" value="1"/>
</dbReference>
<organism evidence="12 13">
    <name type="scientific">Candida tropicalis (strain ATCC MYA-3404 / T1)</name>
    <name type="common">Yeast</name>
    <dbReference type="NCBI Taxonomy" id="294747"/>
    <lineage>
        <taxon>Eukaryota</taxon>
        <taxon>Fungi</taxon>
        <taxon>Dikarya</taxon>
        <taxon>Ascomycota</taxon>
        <taxon>Saccharomycotina</taxon>
        <taxon>Pichiomycetes</taxon>
        <taxon>Debaryomycetaceae</taxon>
        <taxon>Candida/Lodderomyces clade</taxon>
        <taxon>Candida</taxon>
    </lineage>
</organism>
<dbReference type="PANTHER" id="PTHR12743">
    <property type="entry name" value="CYTOCHROME C1 HEME LYASE"/>
    <property type="match status" value="1"/>
</dbReference>
<evidence type="ECO:0000256" key="1">
    <source>
        <dbReference type="ARBA" id="ARBA00004273"/>
    </source>
</evidence>
<protein>
    <recommendedName>
        <fullName evidence="10">Holocytochrome c-type synthase</fullName>
        <ecNumber evidence="10">4.4.1.17</ecNumber>
    </recommendedName>
</protein>
<keyword evidence="8 10" id="KW-0472">Membrane</keyword>
<comment type="function">
    <text evidence="10">Lyase that catalyzes the covalent linking of the heme group to the cytochrome C apoprotein to produce the mature functional cytochrome.</text>
</comment>
<keyword evidence="9 10" id="KW-0456">Lyase</keyword>
<evidence type="ECO:0000256" key="4">
    <source>
        <dbReference type="ARBA" id="ARBA00022723"/>
    </source>
</evidence>
<sequence>MSNEDQPKCPVDISTRNSWLSRLTGKNKEPISTQSPQPESITEQPACPVDHNARSVWANNVSVKVALSEEAIEVSNNDTTCDSTKLKNTLADTTTTNVNLPTERELSSIPRTASNSNWVYPSQKQFFEAMQRKNWNPDQDDMKVIVPLHNIVNERAWRHILMWEQPYSEETNLKCGGITLTSFKGDSKKLTPRAWIRSLMGYEKPFDRHDWKINRCGVEVDYVIDFYAGENSQVNLDVRPKLNNFEGIKMRVFRAFGY</sequence>
<keyword evidence="7 10" id="KW-0496">Mitochondrion</keyword>
<dbReference type="InterPro" id="IPR000511">
    <property type="entry name" value="Holocyt_c/c1_synthase"/>
</dbReference>
<dbReference type="Pfam" id="PF01265">
    <property type="entry name" value="Cyto_heme_lyase"/>
    <property type="match status" value="1"/>
</dbReference>
<dbReference type="VEuPathDB" id="FungiDB:CTRG_00019"/>
<dbReference type="GO" id="GO:0046872">
    <property type="term" value="F:metal ion binding"/>
    <property type="evidence" value="ECO:0007669"/>
    <property type="project" value="UniProtKB-KW"/>
</dbReference>
<dbReference type="AlphaFoldDB" id="C5M1T0"/>
<dbReference type="eggNOG" id="KOG3996">
    <property type="taxonomic scope" value="Eukaryota"/>
</dbReference>
<dbReference type="KEGG" id="ctp:CTRG_00019"/>
<gene>
    <name evidence="12" type="ORF">CTRG_00019</name>
</gene>
<comment type="catalytic activity">
    <reaction evidence="10">
        <text>holo-[cytochrome c] = apo-[cytochrome c] + heme b</text>
        <dbReference type="Rhea" id="RHEA:22648"/>
        <dbReference type="Rhea" id="RHEA-COMP:10725"/>
        <dbReference type="Rhea" id="RHEA-COMP:10726"/>
        <dbReference type="ChEBI" id="CHEBI:29950"/>
        <dbReference type="ChEBI" id="CHEBI:60344"/>
        <dbReference type="ChEBI" id="CHEBI:83739"/>
        <dbReference type="EC" id="4.4.1.17"/>
    </reaction>
</comment>
<name>C5M1T0_CANTT</name>
<accession>C5M1T0</accession>
<keyword evidence="5 10" id="KW-0999">Mitochondrion inner membrane</keyword>
<dbReference type="Proteomes" id="UP000002037">
    <property type="component" value="Unassembled WGS sequence"/>
</dbReference>
<dbReference type="GeneID" id="8301920"/>
<evidence type="ECO:0000313" key="13">
    <source>
        <dbReference type="Proteomes" id="UP000002037"/>
    </source>
</evidence>
<evidence type="ECO:0000256" key="9">
    <source>
        <dbReference type="ARBA" id="ARBA00023239"/>
    </source>
</evidence>
<evidence type="ECO:0000256" key="6">
    <source>
        <dbReference type="ARBA" id="ARBA00023004"/>
    </source>
</evidence>
<dbReference type="GO" id="GO:0005743">
    <property type="term" value="C:mitochondrial inner membrane"/>
    <property type="evidence" value="ECO:0007669"/>
    <property type="project" value="UniProtKB-SubCell"/>
</dbReference>
<dbReference type="EMBL" id="GG692395">
    <property type="protein sequence ID" value="EER35280.1"/>
    <property type="molecule type" value="Genomic_DNA"/>
</dbReference>
<dbReference type="STRING" id="294747.C5M1T0"/>
<dbReference type="PROSITE" id="PS00822">
    <property type="entry name" value="CYTO_HEME_LYASE_2"/>
    <property type="match status" value="1"/>
</dbReference>
<keyword evidence="3 10" id="KW-0349">Heme</keyword>
<evidence type="ECO:0000313" key="12">
    <source>
        <dbReference type="EMBL" id="EER35280.1"/>
    </source>
</evidence>
<dbReference type="RefSeq" id="XP_002545238.1">
    <property type="nucleotide sequence ID" value="XM_002545192.1"/>
</dbReference>
<evidence type="ECO:0000256" key="5">
    <source>
        <dbReference type="ARBA" id="ARBA00022792"/>
    </source>
</evidence>
<dbReference type="EC" id="4.4.1.17" evidence="10"/>
<evidence type="ECO:0000256" key="2">
    <source>
        <dbReference type="ARBA" id="ARBA00007255"/>
    </source>
</evidence>
<dbReference type="OrthoDB" id="4243at2759"/>
<dbReference type="HOGENOM" id="CLU_048602_1_2_1"/>
<dbReference type="PROSITE" id="PS00821">
    <property type="entry name" value="CYTO_HEME_LYASE_1"/>
    <property type="match status" value="1"/>
</dbReference>
<evidence type="ECO:0000256" key="3">
    <source>
        <dbReference type="ARBA" id="ARBA00022617"/>
    </source>
</evidence>
<keyword evidence="13" id="KW-1185">Reference proteome</keyword>